<evidence type="ECO:0000256" key="3">
    <source>
        <dbReference type="ARBA" id="ARBA00023004"/>
    </source>
</evidence>
<dbReference type="InterPro" id="IPR044248">
    <property type="entry name" value="DPH3/4-like"/>
</dbReference>
<dbReference type="GO" id="GO:0046872">
    <property type="term" value="F:metal ion binding"/>
    <property type="evidence" value="ECO:0007669"/>
    <property type="project" value="UniProtKB-KW"/>
</dbReference>
<comment type="pathway">
    <text evidence="1">Protein modification; peptidyl-diphthamide biosynthesis.</text>
</comment>
<dbReference type="InterPro" id="IPR007872">
    <property type="entry name" value="DPH_MB_dom"/>
</dbReference>
<protein>
    <recommendedName>
        <fullName evidence="6">Diphthamide biosynthesis protein 3</fullName>
    </recommendedName>
</protein>
<dbReference type="InterPro" id="IPR036671">
    <property type="entry name" value="DPH_MB_sf"/>
</dbReference>
<evidence type="ECO:0000256" key="5">
    <source>
        <dbReference type="ARBA" id="ARBA00036267"/>
    </source>
</evidence>
<accession>A0A7R9Q1R9</accession>
<reference evidence="9" key="1">
    <citation type="submission" date="2020-11" db="EMBL/GenBank/DDBJ databases">
        <authorList>
            <person name="Tran Van P."/>
        </authorList>
    </citation>
    <scope>NUCLEOTIDE SEQUENCE</scope>
</reference>
<dbReference type="EMBL" id="CAJPIZ010006260">
    <property type="protein sequence ID" value="CAG2109370.1"/>
    <property type="molecule type" value="Genomic_DNA"/>
</dbReference>
<dbReference type="PANTHER" id="PTHR21454">
    <property type="entry name" value="DPH3 HOMOLOG-RELATED"/>
    <property type="match status" value="1"/>
</dbReference>
<comment type="catalytic activity">
    <reaction evidence="5">
        <text>[3Fe-4S](1+)-[protein] + Fe(2+)-[Dph3] = [3Fe-4S](0)-[protein] + Fe(3+)-[Dph3]</text>
        <dbReference type="Rhea" id="RHEA:71235"/>
        <dbReference type="Rhea" id="RHEA-COMP:17996"/>
        <dbReference type="Rhea" id="RHEA-COMP:17997"/>
        <dbReference type="Rhea" id="RHEA-COMP:18002"/>
        <dbReference type="Rhea" id="RHEA-COMP:18003"/>
        <dbReference type="ChEBI" id="CHEBI:29033"/>
        <dbReference type="ChEBI" id="CHEBI:29034"/>
        <dbReference type="ChEBI" id="CHEBI:33751"/>
        <dbReference type="ChEBI" id="CHEBI:47402"/>
        <dbReference type="ChEBI" id="CHEBI:83228"/>
    </reaction>
</comment>
<dbReference type="Proteomes" id="UP000759131">
    <property type="component" value="Unassembled WGS sequence"/>
</dbReference>
<comment type="catalytic activity">
    <reaction evidence="7">
        <text>2 [3Fe-4S](0)-[protein] + 2 Fe(2+)-[Dph3] + NADH = 2 [4Fe-4S](1+)-[protein] + 2 [Dph3] + NAD(+) + H(+)</text>
        <dbReference type="Rhea" id="RHEA:71239"/>
        <dbReference type="Rhea" id="RHEA-COMP:17997"/>
        <dbReference type="Rhea" id="RHEA-COMP:17998"/>
        <dbReference type="Rhea" id="RHEA-COMP:18001"/>
        <dbReference type="Rhea" id="RHEA-COMP:18002"/>
        <dbReference type="ChEBI" id="CHEBI:15378"/>
        <dbReference type="ChEBI" id="CHEBI:29033"/>
        <dbReference type="ChEBI" id="CHEBI:33723"/>
        <dbReference type="ChEBI" id="CHEBI:47402"/>
        <dbReference type="ChEBI" id="CHEBI:57540"/>
        <dbReference type="ChEBI" id="CHEBI:57945"/>
        <dbReference type="ChEBI" id="CHEBI:83228"/>
    </reaction>
</comment>
<evidence type="ECO:0000313" key="9">
    <source>
        <dbReference type="EMBL" id="CAD7628940.1"/>
    </source>
</evidence>
<evidence type="ECO:0000256" key="6">
    <source>
        <dbReference type="ARBA" id="ARBA00041070"/>
    </source>
</evidence>
<dbReference type="GO" id="GO:0017183">
    <property type="term" value="P:protein histidyl modification to diphthamide"/>
    <property type="evidence" value="ECO:0007669"/>
    <property type="project" value="InterPro"/>
</dbReference>
<keyword evidence="2" id="KW-0479">Metal-binding</keyword>
<evidence type="ECO:0000313" key="10">
    <source>
        <dbReference type="Proteomes" id="UP000759131"/>
    </source>
</evidence>
<dbReference type="Gene3D" id="3.10.660.10">
    <property type="entry name" value="DPH Zinc finger"/>
    <property type="match status" value="1"/>
</dbReference>
<dbReference type="EMBL" id="OC860835">
    <property type="protein sequence ID" value="CAD7628940.1"/>
    <property type="molecule type" value="Genomic_DNA"/>
</dbReference>
<dbReference type="SUPFAM" id="SSF144217">
    <property type="entry name" value="CSL zinc finger"/>
    <property type="match status" value="1"/>
</dbReference>
<dbReference type="AlphaFoldDB" id="A0A7R9Q1R9"/>
<dbReference type="Pfam" id="PF05207">
    <property type="entry name" value="Zn_ribbon_CSL"/>
    <property type="match status" value="1"/>
</dbReference>
<sequence>PEGVEEVEDVEDGVYHDEVEIEDFAYDEETDTFSYPCPCGDTFTITREDLENGEDVARCPSCSLIVRVIYNIDDIPTICSQLKTTKSSDILITN</sequence>
<gene>
    <name evidence="9" type="ORF">OSB1V03_LOCUS9358</name>
</gene>
<evidence type="ECO:0000256" key="7">
    <source>
        <dbReference type="ARBA" id="ARBA00048125"/>
    </source>
</evidence>
<feature type="non-terminal residue" evidence="9">
    <location>
        <position position="1"/>
    </location>
</feature>
<dbReference type="FunFam" id="3.10.660.10:FF:000001">
    <property type="entry name" value="Diphthamide biosynthesis 3"/>
    <property type="match status" value="1"/>
</dbReference>
<comment type="similarity">
    <text evidence="4">Belongs to the DPH3 family.</text>
</comment>
<evidence type="ECO:0000256" key="2">
    <source>
        <dbReference type="ARBA" id="ARBA00022723"/>
    </source>
</evidence>
<dbReference type="PROSITE" id="PS51074">
    <property type="entry name" value="DPH_MB"/>
    <property type="match status" value="1"/>
</dbReference>
<dbReference type="PANTHER" id="PTHR21454:SF31">
    <property type="entry name" value="DIPHTHAMIDE BIOSYNTHESIS PROTEIN 3"/>
    <property type="match status" value="1"/>
</dbReference>
<organism evidence="9">
    <name type="scientific">Medioppia subpectinata</name>
    <dbReference type="NCBI Taxonomy" id="1979941"/>
    <lineage>
        <taxon>Eukaryota</taxon>
        <taxon>Metazoa</taxon>
        <taxon>Ecdysozoa</taxon>
        <taxon>Arthropoda</taxon>
        <taxon>Chelicerata</taxon>
        <taxon>Arachnida</taxon>
        <taxon>Acari</taxon>
        <taxon>Acariformes</taxon>
        <taxon>Sarcoptiformes</taxon>
        <taxon>Oribatida</taxon>
        <taxon>Brachypylina</taxon>
        <taxon>Oppioidea</taxon>
        <taxon>Oppiidae</taxon>
        <taxon>Medioppia</taxon>
    </lineage>
</organism>
<name>A0A7R9Q1R9_9ACAR</name>
<keyword evidence="3" id="KW-0408">Iron</keyword>
<proteinExistence type="inferred from homology"/>
<evidence type="ECO:0000256" key="4">
    <source>
        <dbReference type="ARBA" id="ARBA00024032"/>
    </source>
</evidence>
<dbReference type="OrthoDB" id="66964at2759"/>
<feature type="domain" description="DPH-type MB" evidence="8">
    <location>
        <begin position="15"/>
        <end position="71"/>
    </location>
</feature>
<keyword evidence="10" id="KW-1185">Reference proteome</keyword>
<evidence type="ECO:0000259" key="8">
    <source>
        <dbReference type="PROSITE" id="PS51074"/>
    </source>
</evidence>
<evidence type="ECO:0000256" key="1">
    <source>
        <dbReference type="ARBA" id="ARBA00005156"/>
    </source>
</evidence>